<dbReference type="AlphaFoldDB" id="A0A176S4F8"/>
<reference evidence="2 3" key="1">
    <citation type="submission" date="2016-05" db="EMBL/GenBank/DDBJ databases">
        <title>Single-cell genome of chain-forming Candidatus Thiomargarita nelsonii and comparison to other large sulfur-oxidizing bacteria.</title>
        <authorList>
            <person name="Winkel M."/>
            <person name="Salman V."/>
            <person name="Woyke T."/>
            <person name="Schulz-Vogt H."/>
            <person name="Richter M."/>
            <person name="Flood B."/>
            <person name="Bailey J."/>
            <person name="Amann R."/>
            <person name="Mussmann M."/>
        </authorList>
    </citation>
    <scope>NUCLEOTIDE SEQUENCE [LARGE SCALE GENOMIC DNA]</scope>
    <source>
        <strain evidence="2 3">THI036</strain>
    </source>
</reference>
<dbReference type="Gene3D" id="3.30.470.30">
    <property type="entry name" value="DNA ligase/mRNA capping enzyme"/>
    <property type="match status" value="2"/>
</dbReference>
<accession>A0A176S4F8</accession>
<evidence type="ECO:0000313" key="3">
    <source>
        <dbReference type="Proteomes" id="UP000076962"/>
    </source>
</evidence>
<comment type="caution">
    <text evidence="2">The sequence shown here is derived from an EMBL/GenBank/DDBJ whole genome shotgun (WGS) entry which is preliminary data.</text>
</comment>
<feature type="domain" description="RNA ligase" evidence="1">
    <location>
        <begin position="83"/>
        <end position="206"/>
    </location>
</feature>
<dbReference type="InterPro" id="IPR021122">
    <property type="entry name" value="RNA_ligase_dom_REL/Rnl2"/>
</dbReference>
<dbReference type="Proteomes" id="UP000076962">
    <property type="component" value="Unassembled WGS sequence"/>
</dbReference>
<proteinExistence type="predicted"/>
<dbReference type="GO" id="GO:0003910">
    <property type="term" value="F:DNA ligase (ATP) activity"/>
    <property type="evidence" value="ECO:0007669"/>
    <property type="project" value="UniProtKB-EC"/>
</dbReference>
<dbReference type="InterPro" id="IPR016059">
    <property type="entry name" value="DNA_ligase_ATP-dep_CS"/>
</dbReference>
<dbReference type="PROSITE" id="PS00697">
    <property type="entry name" value="DNA_LIGASE_A1"/>
    <property type="match status" value="1"/>
</dbReference>
<dbReference type="EMBL" id="LUTY01000738">
    <property type="protein sequence ID" value="OAD22796.1"/>
    <property type="molecule type" value="Genomic_DNA"/>
</dbReference>
<dbReference type="EC" id="6.5.1.1" evidence="2"/>
<gene>
    <name evidence="2" type="ORF">THIOM_001389</name>
</gene>
<dbReference type="CDD" id="cd06846">
    <property type="entry name" value="Adenylation_DNA_ligase_like"/>
    <property type="match status" value="1"/>
</dbReference>
<keyword evidence="3" id="KW-1185">Reference proteome</keyword>
<name>A0A176S4F8_9GAMM</name>
<dbReference type="Gene3D" id="2.20.140.10">
    <property type="entry name" value="WGR domain"/>
    <property type="match status" value="1"/>
</dbReference>
<evidence type="ECO:0000313" key="2">
    <source>
        <dbReference type="EMBL" id="OAD22796.1"/>
    </source>
</evidence>
<organism evidence="2 3">
    <name type="scientific">Candidatus Thiomargarita nelsonii</name>
    <dbReference type="NCBI Taxonomy" id="1003181"/>
    <lineage>
        <taxon>Bacteria</taxon>
        <taxon>Pseudomonadati</taxon>
        <taxon>Pseudomonadota</taxon>
        <taxon>Gammaproteobacteria</taxon>
        <taxon>Thiotrichales</taxon>
        <taxon>Thiotrichaceae</taxon>
        <taxon>Thiomargarita</taxon>
    </lineage>
</organism>
<dbReference type="SUPFAM" id="SSF56091">
    <property type="entry name" value="DNA ligase/mRNA capping enzyme, catalytic domain"/>
    <property type="match status" value="1"/>
</dbReference>
<evidence type="ECO:0000259" key="1">
    <source>
        <dbReference type="Pfam" id="PF09414"/>
    </source>
</evidence>
<protein>
    <submittedName>
        <fullName evidence="2">ATP-dependent DNA ligase</fullName>
        <ecNumber evidence="2">6.5.1.1</ecNumber>
    </submittedName>
</protein>
<dbReference type="Pfam" id="PF09414">
    <property type="entry name" value="RNA_ligase"/>
    <property type="match status" value="1"/>
</dbReference>
<keyword evidence="2" id="KW-0436">Ligase</keyword>
<sequence length="313" mass="34784">MNFAYGRRGATLKTGTKTKTPVDYASAKKIYDKLVKDKTSKGYISGDEGAQYVDTDSRDTGVQCQLLNFIEESKVSQLINDDNWWAQEKYDGKRMLIHKTDTITAINRKGFSVGAPDTILKSAAKVEQSYLVDGEAVGEKLFAFDLLEINKTDIRATDYSERLLQLEKLGFKGSIVVVKTAKTSAAKQKLYKRLKTAEGVVFKKHSAPYTPGRPNSGGNQLKFKFYATASVIVTTINEKRSVGIAVIEGKKRVAVGNVTIPPNKEVPAVNSIVEVRYLYAVGNLYQPTYLGVRDDMSFEDCSISQLKYKKDIQ</sequence>